<comment type="cofactor">
    <cofactor evidence="1">
        <name>Mg(2+)</name>
        <dbReference type="ChEBI" id="CHEBI:18420"/>
    </cofactor>
</comment>
<dbReference type="InterPro" id="IPR011004">
    <property type="entry name" value="Trimer_LpxA-like_sf"/>
</dbReference>
<evidence type="ECO:0000256" key="2">
    <source>
        <dbReference type="ARBA" id="ARBA00004496"/>
    </source>
</evidence>
<evidence type="ECO:0000256" key="17">
    <source>
        <dbReference type="ARBA" id="ARBA00049628"/>
    </source>
</evidence>
<dbReference type="Pfam" id="PF00132">
    <property type="entry name" value="Hexapep"/>
    <property type="match status" value="1"/>
</dbReference>
<dbReference type="PANTHER" id="PTHR43584">
    <property type="entry name" value="NUCLEOTIDYL TRANSFERASE"/>
    <property type="match status" value="1"/>
</dbReference>
<keyword evidence="6 18" id="KW-0808">Transferase</keyword>
<evidence type="ECO:0000256" key="6">
    <source>
        <dbReference type="ARBA" id="ARBA00022679"/>
    </source>
</evidence>
<protein>
    <submittedName>
        <fullName evidence="18">UDP-N-acetylglucosamine diphosphorylase/glucosamine-1-phosphate N-acetyltransferase</fullName>
    </submittedName>
</protein>
<dbReference type="InterPro" id="IPR001451">
    <property type="entry name" value="Hexapep"/>
</dbReference>
<dbReference type="GO" id="GO:0008360">
    <property type="term" value="P:regulation of cell shape"/>
    <property type="evidence" value="ECO:0007669"/>
    <property type="project" value="UniProtKB-KW"/>
</dbReference>
<dbReference type="GO" id="GO:0005737">
    <property type="term" value="C:cytoplasm"/>
    <property type="evidence" value="ECO:0007669"/>
    <property type="project" value="UniProtKB-SubCell"/>
</dbReference>
<evidence type="ECO:0000256" key="9">
    <source>
        <dbReference type="ARBA" id="ARBA00022737"/>
    </source>
</evidence>
<keyword evidence="9" id="KW-0677">Repeat</keyword>
<dbReference type="PANTHER" id="PTHR43584:SF3">
    <property type="entry name" value="BIFUNCTIONAL PROTEIN GLMU"/>
    <property type="match status" value="1"/>
</dbReference>
<evidence type="ECO:0000256" key="5">
    <source>
        <dbReference type="ARBA" id="ARBA00022490"/>
    </source>
</evidence>
<reference evidence="18" key="1">
    <citation type="submission" date="2015-11" db="EMBL/GenBank/DDBJ databases">
        <title>Genomes of Abundant and Widespread Viruses from the Deep Ocean.</title>
        <authorList>
            <person name="Mizuno C.M."/>
            <person name="Ghai R."/>
            <person name="Saghai A."/>
            <person name="Lopez-Garcia P."/>
            <person name="Rodriguez-Valera F."/>
        </authorList>
    </citation>
    <scope>NUCLEOTIDE SEQUENCE</scope>
</reference>
<keyword evidence="14" id="KW-0961">Cell wall biogenesis/degradation</keyword>
<comment type="catalytic activity">
    <reaction evidence="15">
        <text>alpha-D-glucosamine 1-phosphate + acetyl-CoA = N-acetyl-alpha-D-glucosamine 1-phosphate + CoA + H(+)</text>
        <dbReference type="Rhea" id="RHEA:13725"/>
        <dbReference type="ChEBI" id="CHEBI:15378"/>
        <dbReference type="ChEBI" id="CHEBI:57287"/>
        <dbReference type="ChEBI" id="CHEBI:57288"/>
        <dbReference type="ChEBI" id="CHEBI:57776"/>
        <dbReference type="ChEBI" id="CHEBI:58516"/>
        <dbReference type="EC" id="2.3.1.157"/>
    </reaction>
</comment>
<evidence type="ECO:0000256" key="7">
    <source>
        <dbReference type="ARBA" id="ARBA00022695"/>
    </source>
</evidence>
<dbReference type="CDD" id="cd03353">
    <property type="entry name" value="LbH_GlmU_C"/>
    <property type="match status" value="1"/>
</dbReference>
<dbReference type="GO" id="GO:0019134">
    <property type="term" value="F:glucosamine-1-phosphate N-acetyltransferase activity"/>
    <property type="evidence" value="ECO:0007669"/>
    <property type="project" value="UniProtKB-EC"/>
</dbReference>
<comment type="subcellular location">
    <subcellularLocation>
        <location evidence="2">Cytoplasm</location>
    </subcellularLocation>
</comment>
<comment type="catalytic activity">
    <reaction evidence="16">
        <text>N-acetyl-alpha-D-glucosamine 1-phosphate + UTP + H(+) = UDP-N-acetyl-alpha-D-glucosamine + diphosphate</text>
        <dbReference type="Rhea" id="RHEA:13509"/>
        <dbReference type="ChEBI" id="CHEBI:15378"/>
        <dbReference type="ChEBI" id="CHEBI:33019"/>
        <dbReference type="ChEBI" id="CHEBI:46398"/>
        <dbReference type="ChEBI" id="CHEBI:57705"/>
        <dbReference type="ChEBI" id="CHEBI:57776"/>
        <dbReference type="EC" id="2.7.7.23"/>
    </reaction>
</comment>
<dbReference type="GO" id="GO:0009252">
    <property type="term" value="P:peptidoglycan biosynthetic process"/>
    <property type="evidence" value="ECO:0007669"/>
    <property type="project" value="UniProtKB-KW"/>
</dbReference>
<keyword evidence="11" id="KW-0133">Cell shape</keyword>
<dbReference type="GO" id="GO:0046872">
    <property type="term" value="F:metal ion binding"/>
    <property type="evidence" value="ECO:0007669"/>
    <property type="project" value="UniProtKB-KW"/>
</dbReference>
<evidence type="ECO:0000256" key="11">
    <source>
        <dbReference type="ARBA" id="ARBA00022960"/>
    </source>
</evidence>
<dbReference type="AlphaFoldDB" id="A0A1B0Z2D0"/>
<comment type="function">
    <text evidence="17">Catalyzes the last two sequential reactions in the de novo biosynthetic pathway for UDP-N-acetylglucosamine (UDP-GlcNAc). The C-terminal domain catalyzes the transfer of acetyl group from acetyl coenzyme A to glucosamine-1-phosphate (GlcN-1-P) to produce N-acetylglucosamine-1-phosphate (GlcNAc-1-P), which is converted into UDP-GlcNAc by the transfer of uridine 5-monophosphate (from uridine 5-triphosphate), a reaction catalyzed by the N-terminal domain.</text>
</comment>
<dbReference type="SUPFAM" id="SSF51161">
    <property type="entry name" value="Trimeric LpxA-like enzymes"/>
    <property type="match status" value="1"/>
</dbReference>
<evidence type="ECO:0000256" key="13">
    <source>
        <dbReference type="ARBA" id="ARBA00023315"/>
    </source>
</evidence>
<dbReference type="InterPro" id="IPR018357">
    <property type="entry name" value="Hexapep_transf_CS"/>
</dbReference>
<keyword evidence="5" id="KW-0963">Cytoplasm</keyword>
<organism evidence="18">
    <name type="scientific">uncultured Alphaproteobacteria bacterium</name>
    <dbReference type="NCBI Taxonomy" id="91750"/>
    <lineage>
        <taxon>Bacteria</taxon>
        <taxon>Pseudomonadati</taxon>
        <taxon>Pseudomonadota</taxon>
        <taxon>Alphaproteobacteria</taxon>
        <taxon>environmental samples</taxon>
    </lineage>
</organism>
<evidence type="ECO:0000256" key="14">
    <source>
        <dbReference type="ARBA" id="ARBA00023316"/>
    </source>
</evidence>
<keyword evidence="12" id="KW-0573">Peptidoglycan synthesis</keyword>
<proteinExistence type="inferred from homology"/>
<dbReference type="InterPro" id="IPR038009">
    <property type="entry name" value="GlmU_C_LbH"/>
</dbReference>
<comment type="similarity">
    <text evidence="3">In the C-terminal section; belongs to the transferase hexapeptide repeat family.</text>
</comment>
<dbReference type="GO" id="GO:0071555">
    <property type="term" value="P:cell wall organization"/>
    <property type="evidence" value="ECO:0007669"/>
    <property type="project" value="UniProtKB-KW"/>
</dbReference>
<evidence type="ECO:0000313" key="18">
    <source>
        <dbReference type="EMBL" id="ANO58348.1"/>
    </source>
</evidence>
<evidence type="ECO:0000256" key="4">
    <source>
        <dbReference type="ARBA" id="ARBA00007947"/>
    </source>
</evidence>
<keyword evidence="10" id="KW-0460">Magnesium</keyword>
<keyword evidence="7" id="KW-0548">Nucleotidyltransferase</keyword>
<accession>A0A1B0Z2D0</accession>
<dbReference type="InterPro" id="IPR050065">
    <property type="entry name" value="GlmU-like"/>
</dbReference>
<comment type="similarity">
    <text evidence="4">In the N-terminal section; belongs to the N-acetylglucosamine-1-phosphate uridyltransferase family.</text>
</comment>
<evidence type="ECO:0000256" key="16">
    <source>
        <dbReference type="ARBA" id="ARBA00048493"/>
    </source>
</evidence>
<evidence type="ECO:0000256" key="15">
    <source>
        <dbReference type="ARBA" id="ARBA00048247"/>
    </source>
</evidence>
<dbReference type="EMBL" id="KT997875">
    <property type="protein sequence ID" value="ANO58348.1"/>
    <property type="molecule type" value="Genomic_DNA"/>
</dbReference>
<keyword evidence="8" id="KW-0479">Metal-binding</keyword>
<evidence type="ECO:0000256" key="10">
    <source>
        <dbReference type="ARBA" id="ARBA00022842"/>
    </source>
</evidence>
<sequence length="212" mass="23012">MASINKKKIALIEKYTQEKLRNKAMKLGVTLKSPETVFLSADTKFGKNITIHPYVVIGQKVKIGSDVEILPFSHIENATLEANVHVGPFSRIRPGSFLSKGSRVGNFVEIKKSRVGKNSKINHLSYVGDTIIGKNANIGAGTITCNYDGKRKNKTEILDDAFVGSNTALVAPVKIGKGSIVGAGSVITKNVTDKSLALTRSNQIEVKNYKRK</sequence>
<evidence type="ECO:0000256" key="12">
    <source>
        <dbReference type="ARBA" id="ARBA00022984"/>
    </source>
</evidence>
<evidence type="ECO:0000256" key="8">
    <source>
        <dbReference type="ARBA" id="ARBA00022723"/>
    </source>
</evidence>
<evidence type="ECO:0000256" key="1">
    <source>
        <dbReference type="ARBA" id="ARBA00001946"/>
    </source>
</evidence>
<dbReference type="GO" id="GO:0006048">
    <property type="term" value="P:UDP-N-acetylglucosamine biosynthetic process"/>
    <property type="evidence" value="ECO:0007669"/>
    <property type="project" value="InterPro"/>
</dbReference>
<dbReference type="GO" id="GO:0003977">
    <property type="term" value="F:UDP-N-acetylglucosamine diphosphorylase activity"/>
    <property type="evidence" value="ECO:0007669"/>
    <property type="project" value="UniProtKB-EC"/>
</dbReference>
<keyword evidence="13" id="KW-0012">Acyltransferase</keyword>
<dbReference type="PROSITE" id="PS00101">
    <property type="entry name" value="HEXAPEP_TRANSFERASES"/>
    <property type="match status" value="1"/>
</dbReference>
<evidence type="ECO:0000256" key="3">
    <source>
        <dbReference type="ARBA" id="ARBA00007707"/>
    </source>
</evidence>
<name>A0A1B0Z2D0_9PROT</name>
<dbReference type="Gene3D" id="2.160.10.10">
    <property type="entry name" value="Hexapeptide repeat proteins"/>
    <property type="match status" value="1"/>
</dbReference>